<dbReference type="GO" id="GO:0045493">
    <property type="term" value="P:xylan catabolic process"/>
    <property type="evidence" value="ECO:0007669"/>
    <property type="project" value="UniProtKB-KW"/>
</dbReference>
<keyword evidence="4" id="KW-0119">Carbohydrate metabolism</keyword>
<gene>
    <name evidence="10" type="ORF">BITS_1275</name>
</gene>
<evidence type="ECO:0000256" key="6">
    <source>
        <dbReference type="PIRSR" id="PIRSR606710-1"/>
    </source>
</evidence>
<feature type="region of interest" description="Disordered" evidence="9">
    <location>
        <begin position="1"/>
        <end position="31"/>
    </location>
</feature>
<dbReference type="CDD" id="cd09004">
    <property type="entry name" value="GH43_bXyl-like"/>
    <property type="match status" value="1"/>
</dbReference>
<evidence type="ECO:0000256" key="4">
    <source>
        <dbReference type="ARBA" id="ARBA00023277"/>
    </source>
</evidence>
<dbReference type="PANTHER" id="PTHR43772:SF2">
    <property type="entry name" value="PUTATIVE (AFU_ORTHOLOGUE AFUA_2G04480)-RELATED"/>
    <property type="match status" value="1"/>
</dbReference>
<keyword evidence="2" id="KW-0624">Polysaccharide degradation</keyword>
<dbReference type="EC" id="3.2.1.55" evidence="10"/>
<evidence type="ECO:0000256" key="1">
    <source>
        <dbReference type="ARBA" id="ARBA00009865"/>
    </source>
</evidence>
<comment type="similarity">
    <text evidence="1 8">Belongs to the glycosyl hydrolase 43 family.</text>
</comment>
<feature type="active site" description="Proton acceptor" evidence="6">
    <location>
        <position position="74"/>
    </location>
</feature>
<proteinExistence type="inferred from homology"/>
<keyword evidence="11" id="KW-1185">Reference proteome</keyword>
<accession>A0A087E9G3</accession>
<keyword evidence="2" id="KW-0858">Xylan degradation</keyword>
<evidence type="ECO:0000256" key="9">
    <source>
        <dbReference type="SAM" id="MobiDB-lite"/>
    </source>
</evidence>
<feature type="active site" description="Proton donor" evidence="6">
    <location>
        <position position="233"/>
    </location>
</feature>
<feature type="site" description="Important for catalytic activity, responsible for pKa modulation of the active site Glu and correct orientation of both the proton donor and substrate" evidence="7">
    <location>
        <position position="186"/>
    </location>
</feature>
<dbReference type="RefSeq" id="WP_238556578.1">
    <property type="nucleotide sequence ID" value="NZ_JGZU01000018.1"/>
</dbReference>
<evidence type="ECO:0000256" key="2">
    <source>
        <dbReference type="ARBA" id="ARBA00022651"/>
    </source>
</evidence>
<reference evidence="10 11" key="1">
    <citation type="submission" date="2014-03" db="EMBL/GenBank/DDBJ databases">
        <title>Genomics of Bifidobacteria.</title>
        <authorList>
            <person name="Ventura M."/>
            <person name="Milani C."/>
            <person name="Lugli G.A."/>
        </authorList>
    </citation>
    <scope>NUCLEOTIDE SEQUENCE [LARGE SCALE GENOMIC DNA]</scope>
    <source>
        <strain evidence="10 11">JCM 13495</strain>
    </source>
</reference>
<dbReference type="STRING" id="356829.BITS_1275"/>
<dbReference type="PANTHER" id="PTHR43772">
    <property type="entry name" value="ENDO-1,4-BETA-XYLANASE"/>
    <property type="match status" value="1"/>
</dbReference>
<evidence type="ECO:0000256" key="8">
    <source>
        <dbReference type="RuleBase" id="RU361187"/>
    </source>
</evidence>
<evidence type="ECO:0000313" key="11">
    <source>
        <dbReference type="Proteomes" id="UP000029080"/>
    </source>
</evidence>
<dbReference type="Proteomes" id="UP000029080">
    <property type="component" value="Unassembled WGS sequence"/>
</dbReference>
<dbReference type="InterPro" id="IPR023296">
    <property type="entry name" value="Glyco_hydro_beta-prop_sf"/>
</dbReference>
<dbReference type="InterPro" id="IPR006710">
    <property type="entry name" value="Glyco_hydro_43"/>
</dbReference>
<protein>
    <submittedName>
        <fullName evidence="10">Family 43 glycoside hydrolase</fullName>
        <ecNumber evidence="10">3.2.1.55</ecNumber>
    </submittedName>
</protein>
<organism evidence="10 11">
    <name type="scientific">Bifidobacterium tsurumiense</name>
    <dbReference type="NCBI Taxonomy" id="356829"/>
    <lineage>
        <taxon>Bacteria</taxon>
        <taxon>Bacillati</taxon>
        <taxon>Actinomycetota</taxon>
        <taxon>Actinomycetes</taxon>
        <taxon>Bifidobacteriales</taxon>
        <taxon>Bifidobacteriaceae</taxon>
        <taxon>Bifidobacterium</taxon>
    </lineage>
</organism>
<keyword evidence="3 8" id="KW-0378">Hydrolase</keyword>
<dbReference type="eggNOG" id="COG3507">
    <property type="taxonomic scope" value="Bacteria"/>
</dbReference>
<comment type="caution">
    <text evidence="10">The sequence shown here is derived from an EMBL/GenBank/DDBJ whole genome shotgun (WGS) entry which is preliminary data.</text>
</comment>
<evidence type="ECO:0000256" key="7">
    <source>
        <dbReference type="PIRSR" id="PIRSR606710-2"/>
    </source>
</evidence>
<dbReference type="AlphaFoldDB" id="A0A087E9G3"/>
<evidence type="ECO:0000256" key="3">
    <source>
        <dbReference type="ARBA" id="ARBA00022801"/>
    </source>
</evidence>
<keyword evidence="5 8" id="KW-0326">Glycosidase</keyword>
<dbReference type="SUPFAM" id="SSF75005">
    <property type="entry name" value="Arabinanase/levansucrase/invertase"/>
    <property type="match status" value="1"/>
</dbReference>
<dbReference type="InterPro" id="IPR052176">
    <property type="entry name" value="Glycosyl_Hydrlase_43_Enz"/>
</dbReference>
<dbReference type="GO" id="GO:0046556">
    <property type="term" value="F:alpha-L-arabinofuranosidase activity"/>
    <property type="evidence" value="ECO:0007669"/>
    <property type="project" value="UniProtKB-EC"/>
</dbReference>
<name>A0A087E9G3_9BIFI</name>
<evidence type="ECO:0000313" key="10">
    <source>
        <dbReference type="EMBL" id="KFJ04414.1"/>
    </source>
</evidence>
<sequence>MNIQGLMKPDSGGDIEFPRTTNRAGAGKLSHKVEITSQTDKHTSANHVGQQSNIPRRENNTVLHTNPLRRYCSDPNLAIFDNRYFLYCTDDGLDEWSSTTFSVYVSDDLASWQRYPALDLHDVPWWKGEGGAWAPSIVRNADGRYVFFFVADSQIGAAVANSPYGPFSPFPEPLVRQGTFNCHTIDPGVFMDDDGTSYFLWGNGRAWIAPFSDDCTTFDASQAFSWIPGNFREAIWIHKRKGIYYASWSENDTRDPEYCVKYSSATSLDGPWSKPCILVQQDPTLHLYGTGHHNIVNIPGTDEWIIAYHRFAFHPNGRWVGGDGCHREVVFAPLHHLPDGSLEEIHPQVGSYARLLLENQ</sequence>
<dbReference type="EMBL" id="JGZU01000018">
    <property type="protein sequence ID" value="KFJ04414.1"/>
    <property type="molecule type" value="Genomic_DNA"/>
</dbReference>
<dbReference type="Gene3D" id="2.115.10.20">
    <property type="entry name" value="Glycosyl hydrolase domain, family 43"/>
    <property type="match status" value="1"/>
</dbReference>
<dbReference type="Pfam" id="PF04616">
    <property type="entry name" value="Glyco_hydro_43"/>
    <property type="match status" value="1"/>
</dbReference>
<evidence type="ECO:0000256" key="5">
    <source>
        <dbReference type="ARBA" id="ARBA00023295"/>
    </source>
</evidence>